<comment type="caution">
    <text evidence="2">The sequence shown here is derived from an EMBL/GenBank/DDBJ whole genome shotgun (WGS) entry which is preliminary data.</text>
</comment>
<dbReference type="AlphaFoldDB" id="A0AAE1DER4"/>
<evidence type="ECO:0000313" key="3">
    <source>
        <dbReference type="Proteomes" id="UP001283361"/>
    </source>
</evidence>
<feature type="compositionally biased region" description="Acidic residues" evidence="1">
    <location>
        <begin position="78"/>
        <end position="87"/>
    </location>
</feature>
<name>A0AAE1DER4_9GAST</name>
<proteinExistence type="predicted"/>
<reference evidence="2" key="1">
    <citation type="journal article" date="2023" name="G3 (Bethesda)">
        <title>A reference genome for the long-term kleptoplast-retaining sea slug Elysia crispata morphotype clarki.</title>
        <authorList>
            <person name="Eastman K.E."/>
            <person name="Pendleton A.L."/>
            <person name="Shaikh M.A."/>
            <person name="Suttiyut T."/>
            <person name="Ogas R."/>
            <person name="Tomko P."/>
            <person name="Gavelis G."/>
            <person name="Widhalm J.R."/>
            <person name="Wisecaver J.H."/>
        </authorList>
    </citation>
    <scope>NUCLEOTIDE SEQUENCE</scope>
    <source>
        <strain evidence="2">ECLA1</strain>
    </source>
</reference>
<sequence>MQFESRRVCLCQPDLTFMSGVKRQHSGRYKSTVTLDLIDEAAEEKEEEVGVEEKVSERRKRLVRRRSVRRERRRCGEGESEEEEEGEEKVSQRRKRKVRRRSNLQQSVPSDGERVTDRVTNSPSPSVVPEIEPKQPVPSDGYLDEIHYFIFFTTGYLDEIHYFILFTTGYLDETLFSRNIISE</sequence>
<feature type="compositionally biased region" description="Basic residues" evidence="1">
    <location>
        <begin position="92"/>
        <end position="102"/>
    </location>
</feature>
<keyword evidence="3" id="KW-1185">Reference proteome</keyword>
<evidence type="ECO:0000313" key="2">
    <source>
        <dbReference type="EMBL" id="KAK3766753.1"/>
    </source>
</evidence>
<accession>A0AAE1DER4</accession>
<protein>
    <submittedName>
        <fullName evidence="2">Uncharacterized protein</fullName>
    </submittedName>
</protein>
<gene>
    <name evidence="2" type="ORF">RRG08_047276</name>
</gene>
<evidence type="ECO:0000256" key="1">
    <source>
        <dbReference type="SAM" id="MobiDB-lite"/>
    </source>
</evidence>
<feature type="compositionally biased region" description="Basic residues" evidence="1">
    <location>
        <begin position="57"/>
        <end position="73"/>
    </location>
</feature>
<feature type="region of interest" description="Disordered" evidence="1">
    <location>
        <begin position="43"/>
        <end position="136"/>
    </location>
</feature>
<organism evidence="2 3">
    <name type="scientific">Elysia crispata</name>
    <name type="common">lettuce slug</name>
    <dbReference type="NCBI Taxonomy" id="231223"/>
    <lineage>
        <taxon>Eukaryota</taxon>
        <taxon>Metazoa</taxon>
        <taxon>Spiralia</taxon>
        <taxon>Lophotrochozoa</taxon>
        <taxon>Mollusca</taxon>
        <taxon>Gastropoda</taxon>
        <taxon>Heterobranchia</taxon>
        <taxon>Euthyneura</taxon>
        <taxon>Panpulmonata</taxon>
        <taxon>Sacoglossa</taxon>
        <taxon>Placobranchoidea</taxon>
        <taxon>Plakobranchidae</taxon>
        <taxon>Elysia</taxon>
    </lineage>
</organism>
<dbReference type="Proteomes" id="UP001283361">
    <property type="component" value="Unassembled WGS sequence"/>
</dbReference>
<dbReference type="EMBL" id="JAWDGP010004196">
    <property type="protein sequence ID" value="KAK3766753.1"/>
    <property type="molecule type" value="Genomic_DNA"/>
</dbReference>